<gene>
    <name evidence="1" type="ORF">EJF14_20538</name>
</gene>
<accession>A0ACD0WHC8</accession>
<organism evidence="1 2">
    <name type="scientific">Clavispora lusitaniae</name>
    <name type="common">Candida lusitaniae</name>
    <dbReference type="NCBI Taxonomy" id="36911"/>
    <lineage>
        <taxon>Eukaryota</taxon>
        <taxon>Fungi</taxon>
        <taxon>Dikarya</taxon>
        <taxon>Ascomycota</taxon>
        <taxon>Saccharomycotina</taxon>
        <taxon>Pichiomycetes</taxon>
        <taxon>Metschnikowiaceae</taxon>
        <taxon>Clavispora</taxon>
    </lineage>
</organism>
<sequence length="389" mass="44947">MHQFSGPVCKHTDRIDLVLMLITQPSIMWIHGGFCSSAYVLYNWFSTLFPRVLVSGLMSWSLYVVLTGLHSESHPSWIRTFQIIITAMFVLSMYTYFKVIIVGAGSPLDFPELKTDGSKSSTENPYSATDEANERLLGNDPSTARSPPQELFASHTFKNNAPAYRWCSTCGVWKPDRCHHCSTCQKCFLRMDHHCPWFSACIGFYNHKFFIQSLIYITVYCMLTLCVSGATLFEFFWDQDYSDSYISLNMVFLFVTSLAFFVAVGLFSAFSLYMVLKNYTTIEFQDIKWQYSELQDSGYEFDADGKKRRLGHIYDLGACRNWQAVMGTSWVSWVLPIAVTNRKLTGTFNNGINFEVDEELFEKYRHNAEIQQQLNRQLAEYRDRVRGVR</sequence>
<name>A0ACD0WHC8_CLALS</name>
<dbReference type="Proteomes" id="UP000326582">
    <property type="component" value="Chromosome 2"/>
</dbReference>
<dbReference type="EMBL" id="CP038485">
    <property type="protein sequence ID" value="QFZ26626.1"/>
    <property type="molecule type" value="Genomic_DNA"/>
</dbReference>
<evidence type="ECO:0000313" key="2">
    <source>
        <dbReference type="Proteomes" id="UP000326582"/>
    </source>
</evidence>
<reference evidence="2" key="1">
    <citation type="journal article" date="2019" name="MBio">
        <title>Comparative genomics for the elucidation of multidrug resistance (MDR) in Candida lusitaniae.</title>
        <authorList>
            <person name="Kannan A."/>
            <person name="Asner S.A."/>
            <person name="Trachsel E."/>
            <person name="Kelly S."/>
            <person name="Parker J."/>
            <person name="Sanglard D."/>
        </authorList>
    </citation>
    <scope>NUCLEOTIDE SEQUENCE [LARGE SCALE GENOMIC DNA]</scope>
    <source>
        <strain evidence="2">P1</strain>
    </source>
</reference>
<evidence type="ECO:0000313" key="1">
    <source>
        <dbReference type="EMBL" id="QFZ26626.1"/>
    </source>
</evidence>
<protein>
    <submittedName>
        <fullName evidence="1">Palmitoyltransferase</fullName>
    </submittedName>
</protein>
<proteinExistence type="predicted"/>
<keyword evidence="2" id="KW-1185">Reference proteome</keyword>